<dbReference type="KEGG" id="cput:CONPUDRAFT_168458"/>
<keyword evidence="3" id="KW-1185">Reference proteome</keyword>
<feature type="region of interest" description="Disordered" evidence="1">
    <location>
        <begin position="319"/>
        <end position="359"/>
    </location>
</feature>
<dbReference type="OMA" id="PDEREMG"/>
<feature type="compositionally biased region" description="Low complexity" evidence="1">
    <location>
        <begin position="742"/>
        <end position="756"/>
    </location>
</feature>
<feature type="compositionally biased region" description="Low complexity" evidence="1">
    <location>
        <begin position="895"/>
        <end position="911"/>
    </location>
</feature>
<feature type="region of interest" description="Disordered" evidence="1">
    <location>
        <begin position="641"/>
        <end position="674"/>
    </location>
</feature>
<feature type="compositionally biased region" description="Low complexity" evidence="1">
    <location>
        <begin position="319"/>
        <end position="341"/>
    </location>
</feature>
<dbReference type="RefSeq" id="XP_007773020.1">
    <property type="nucleotide sequence ID" value="XM_007774830.1"/>
</dbReference>
<feature type="region of interest" description="Disordered" evidence="1">
    <location>
        <begin position="739"/>
        <end position="776"/>
    </location>
</feature>
<gene>
    <name evidence="2" type="ORF">CONPUDRAFT_168458</name>
</gene>
<sequence length="1002" mass="107544">MDLRVWKFLRKLRTATKDPIWDLVLRLPANTSTTYDALEPLFRPAHISRYQYVNLRPVLAARSLAHLPASPPPAAYPPWLTSHLLTSKVRSAAEAHSALSLAYDTLDTTHPSYHPSLLVLATHALAAHAILAPASRVVRTFVTTPVAAASHAPTLHYNALLHALSAFPASAPAADLAIALLEAMHDQRLPLWPSTYSALLSDRFVTLQLTKMLREKMRYEGVRPDARQLQQYLRIFAKGGAIETSGEYMRAIREYCLENGMTPPLDVTKDAVGLDEKDGSLGSGSIGSVHPANTLYLRALKNDPASAMQYLHKLLRLQDQTPDSPSSTQPQDSQPDTNSPTIPTPDPAPPSSPPKTSVDIHDYTSTLLSLTADHKIPPARVLTMFESLRAKSSPASARPTAVTYTALIRAFLHSKAPPSRVRGRVLSPLQIALMLWLELFDGDGGGGQRLRLDRYAVAVGAQVLVRSGRHEEAYWLLETFARRGRAAIKAGKTGKVPRWRAAAPVHVGPAQRRASEKATRLSTIAVNDFMLSFLRRAPLPLTSSSFAASTDDVFHSTQPMSAADAAHAALDLRVHPREPRPALVFALFAHMHGTFGVHPDAASLGILLKAAVLAGKLERESVGLTVRKAVRSLFGLRGAAGSGDDGRRHGAGGGDGDGAATSMPMTRPPAGPEPLAVLMHSSSTPAVYGRPPIKIKWSGAPADWAGAPAHEVARRIFRGVVLGNWPWLRGVRAGWLPDGPLSSSSSSPARSSAAGKSRLEREFEPEPGPELGSAQVQRGPWALALERHQHAKRGAHAHAPPYPTIHPSPACFGAYIQLLALSPAPSHPLHSVDGSSGAVGGGTRADEIPQVLAWMRALRIVPDRRILAIALVFVSERVYGYPYAEQRRRSRSSSDDLSTSASASASSASASGPSTDFWSTPLVPGADAPGSSAVGTSWMARWGMGMGMGGGQGAELQRRRAVFAQLVAWVDGWVGAPDEREMGEALRAVARMRDRSFGGPTV</sequence>
<proteinExistence type="predicted"/>
<dbReference type="Proteomes" id="UP000053558">
    <property type="component" value="Unassembled WGS sequence"/>
</dbReference>
<protein>
    <submittedName>
        <fullName evidence="2">Uncharacterized protein</fullName>
    </submittedName>
</protein>
<feature type="compositionally biased region" description="Pro residues" evidence="1">
    <location>
        <begin position="342"/>
        <end position="353"/>
    </location>
</feature>
<dbReference type="AlphaFoldDB" id="A0A5M3MDB0"/>
<comment type="caution">
    <text evidence="2">The sequence shown here is derived from an EMBL/GenBank/DDBJ whole genome shotgun (WGS) entry which is preliminary data.</text>
</comment>
<dbReference type="GeneID" id="19206001"/>
<evidence type="ECO:0000256" key="1">
    <source>
        <dbReference type="SAM" id="MobiDB-lite"/>
    </source>
</evidence>
<evidence type="ECO:0000313" key="2">
    <source>
        <dbReference type="EMBL" id="EIW76631.1"/>
    </source>
</evidence>
<dbReference type="OrthoDB" id="185373at2759"/>
<dbReference type="EMBL" id="JH711585">
    <property type="protein sequence ID" value="EIW76631.1"/>
    <property type="molecule type" value="Genomic_DNA"/>
</dbReference>
<organism evidence="2 3">
    <name type="scientific">Coniophora puteana (strain RWD-64-598)</name>
    <name type="common">Brown rot fungus</name>
    <dbReference type="NCBI Taxonomy" id="741705"/>
    <lineage>
        <taxon>Eukaryota</taxon>
        <taxon>Fungi</taxon>
        <taxon>Dikarya</taxon>
        <taxon>Basidiomycota</taxon>
        <taxon>Agaricomycotina</taxon>
        <taxon>Agaricomycetes</taxon>
        <taxon>Agaricomycetidae</taxon>
        <taxon>Boletales</taxon>
        <taxon>Coniophorineae</taxon>
        <taxon>Coniophoraceae</taxon>
        <taxon>Coniophora</taxon>
    </lineage>
</organism>
<reference evidence="3" key="1">
    <citation type="journal article" date="2012" name="Science">
        <title>The Paleozoic origin of enzymatic lignin decomposition reconstructed from 31 fungal genomes.</title>
        <authorList>
            <person name="Floudas D."/>
            <person name="Binder M."/>
            <person name="Riley R."/>
            <person name="Barry K."/>
            <person name="Blanchette R.A."/>
            <person name="Henrissat B."/>
            <person name="Martinez A.T."/>
            <person name="Otillar R."/>
            <person name="Spatafora J.W."/>
            <person name="Yadav J.S."/>
            <person name="Aerts A."/>
            <person name="Benoit I."/>
            <person name="Boyd A."/>
            <person name="Carlson A."/>
            <person name="Copeland A."/>
            <person name="Coutinho P.M."/>
            <person name="de Vries R.P."/>
            <person name="Ferreira P."/>
            <person name="Findley K."/>
            <person name="Foster B."/>
            <person name="Gaskell J."/>
            <person name="Glotzer D."/>
            <person name="Gorecki P."/>
            <person name="Heitman J."/>
            <person name="Hesse C."/>
            <person name="Hori C."/>
            <person name="Igarashi K."/>
            <person name="Jurgens J.A."/>
            <person name="Kallen N."/>
            <person name="Kersten P."/>
            <person name="Kohler A."/>
            <person name="Kuees U."/>
            <person name="Kumar T.K.A."/>
            <person name="Kuo A."/>
            <person name="LaButti K."/>
            <person name="Larrondo L.F."/>
            <person name="Lindquist E."/>
            <person name="Ling A."/>
            <person name="Lombard V."/>
            <person name="Lucas S."/>
            <person name="Lundell T."/>
            <person name="Martin R."/>
            <person name="McLaughlin D.J."/>
            <person name="Morgenstern I."/>
            <person name="Morin E."/>
            <person name="Murat C."/>
            <person name="Nagy L.G."/>
            <person name="Nolan M."/>
            <person name="Ohm R.A."/>
            <person name="Patyshakuliyeva A."/>
            <person name="Rokas A."/>
            <person name="Ruiz-Duenas F.J."/>
            <person name="Sabat G."/>
            <person name="Salamov A."/>
            <person name="Samejima M."/>
            <person name="Schmutz J."/>
            <person name="Slot J.C."/>
            <person name="St John F."/>
            <person name="Stenlid J."/>
            <person name="Sun H."/>
            <person name="Sun S."/>
            <person name="Syed K."/>
            <person name="Tsang A."/>
            <person name="Wiebenga A."/>
            <person name="Young D."/>
            <person name="Pisabarro A."/>
            <person name="Eastwood D.C."/>
            <person name="Martin F."/>
            <person name="Cullen D."/>
            <person name="Grigoriev I.V."/>
            <person name="Hibbett D.S."/>
        </authorList>
    </citation>
    <scope>NUCLEOTIDE SEQUENCE [LARGE SCALE GENOMIC DNA]</scope>
    <source>
        <strain evidence="3">RWD-64-598 SS2</strain>
    </source>
</reference>
<name>A0A5M3MDB0_CONPW</name>
<evidence type="ECO:0000313" key="3">
    <source>
        <dbReference type="Proteomes" id="UP000053558"/>
    </source>
</evidence>
<feature type="region of interest" description="Disordered" evidence="1">
    <location>
        <begin position="889"/>
        <end position="914"/>
    </location>
</feature>
<accession>A0A5M3MDB0</accession>